<evidence type="ECO:0000313" key="2">
    <source>
        <dbReference type="EMBL" id="CBJ34234.1"/>
    </source>
</evidence>
<reference evidence="2 3" key="1">
    <citation type="journal article" date="2010" name="Nature">
        <title>The Ectocarpus genome and the independent evolution of multicellularity in brown algae.</title>
        <authorList>
            <person name="Cock J.M."/>
            <person name="Sterck L."/>
            <person name="Rouze P."/>
            <person name="Scornet D."/>
            <person name="Allen A.E."/>
            <person name="Amoutzias G."/>
            <person name="Anthouard V."/>
            <person name="Artiguenave F."/>
            <person name="Aury J.M."/>
            <person name="Badger J.H."/>
            <person name="Beszteri B."/>
            <person name="Billiau K."/>
            <person name="Bonnet E."/>
            <person name="Bothwell J.H."/>
            <person name="Bowler C."/>
            <person name="Boyen C."/>
            <person name="Brownlee C."/>
            <person name="Carrano C.J."/>
            <person name="Charrier B."/>
            <person name="Cho G.Y."/>
            <person name="Coelho S.M."/>
            <person name="Collen J."/>
            <person name="Corre E."/>
            <person name="Da Silva C."/>
            <person name="Delage L."/>
            <person name="Delaroque N."/>
            <person name="Dittami S.M."/>
            <person name="Doulbeau S."/>
            <person name="Elias M."/>
            <person name="Farnham G."/>
            <person name="Gachon C.M."/>
            <person name="Gschloessl B."/>
            <person name="Heesch S."/>
            <person name="Jabbari K."/>
            <person name="Jubin C."/>
            <person name="Kawai H."/>
            <person name="Kimura K."/>
            <person name="Kloareg B."/>
            <person name="Kupper F.C."/>
            <person name="Lang D."/>
            <person name="Le Bail A."/>
            <person name="Leblanc C."/>
            <person name="Lerouge P."/>
            <person name="Lohr M."/>
            <person name="Lopez P.J."/>
            <person name="Martens C."/>
            <person name="Maumus F."/>
            <person name="Michel G."/>
            <person name="Miranda-Saavedra D."/>
            <person name="Morales J."/>
            <person name="Moreau H."/>
            <person name="Motomura T."/>
            <person name="Nagasato C."/>
            <person name="Napoli C.A."/>
            <person name="Nelson D.R."/>
            <person name="Nyvall-Collen P."/>
            <person name="Peters A.F."/>
            <person name="Pommier C."/>
            <person name="Potin P."/>
            <person name="Poulain J."/>
            <person name="Quesneville H."/>
            <person name="Read B."/>
            <person name="Rensing S.A."/>
            <person name="Ritter A."/>
            <person name="Rousvoal S."/>
            <person name="Samanta M."/>
            <person name="Samson G."/>
            <person name="Schroeder D.C."/>
            <person name="Segurens B."/>
            <person name="Strittmatter M."/>
            <person name="Tonon T."/>
            <person name="Tregear J.W."/>
            <person name="Valentin K."/>
            <person name="von Dassow P."/>
            <person name="Yamagishi T."/>
            <person name="Van de Peer Y."/>
            <person name="Wincker P."/>
        </authorList>
    </citation>
    <scope>NUCLEOTIDE SEQUENCE [LARGE SCALE GENOMIC DNA]</scope>
    <source>
        <strain evidence="3">Ec32 / CCAP1310/4</strain>
    </source>
</reference>
<dbReference type="OrthoDB" id="66620at2759"/>
<organism evidence="2 3">
    <name type="scientific">Ectocarpus siliculosus</name>
    <name type="common">Brown alga</name>
    <name type="synonym">Conferva siliculosa</name>
    <dbReference type="NCBI Taxonomy" id="2880"/>
    <lineage>
        <taxon>Eukaryota</taxon>
        <taxon>Sar</taxon>
        <taxon>Stramenopiles</taxon>
        <taxon>Ochrophyta</taxon>
        <taxon>PX clade</taxon>
        <taxon>Phaeophyceae</taxon>
        <taxon>Ectocarpales</taxon>
        <taxon>Ectocarpaceae</taxon>
        <taxon>Ectocarpus</taxon>
    </lineage>
</organism>
<dbReference type="InParanoid" id="D7FLX1"/>
<name>D7FLX1_ECTSI</name>
<evidence type="ECO:0000256" key="1">
    <source>
        <dbReference type="SAM" id="Phobius"/>
    </source>
</evidence>
<dbReference type="PANTHER" id="PTHR33471:SF7">
    <property type="entry name" value="ATP-DEPENDENT ZINC METALLOPROTEASE-RELATED"/>
    <property type="match status" value="1"/>
</dbReference>
<keyword evidence="1" id="KW-0472">Membrane</keyword>
<feature type="transmembrane region" description="Helical" evidence="1">
    <location>
        <begin position="34"/>
        <end position="60"/>
    </location>
</feature>
<keyword evidence="3" id="KW-1185">Reference proteome</keyword>
<keyword evidence="1" id="KW-0812">Transmembrane</keyword>
<evidence type="ECO:0000313" key="3">
    <source>
        <dbReference type="Proteomes" id="UP000002630"/>
    </source>
</evidence>
<dbReference type="AlphaFoldDB" id="D7FLX1"/>
<dbReference type="STRING" id="2880.D7FLX1"/>
<dbReference type="PANTHER" id="PTHR33471">
    <property type="entry name" value="ATP-DEPENDENT ZINC METALLOPROTEASE-RELATED"/>
    <property type="match status" value="1"/>
</dbReference>
<gene>
    <name evidence="2" type="ORF">Esi_1613_0001</name>
</gene>
<keyword evidence="1" id="KW-1133">Transmembrane helix</keyword>
<accession>D7FLX1</accession>
<proteinExistence type="predicted"/>
<sequence length="146" mass="15894">MDDLKYALGFVCIFSFAAAVGVGAAIGGNVGASFTYFFALLPIVFLGIGSTAPGVITAVINNVRRKSQDDYEERRVRHEAAHFLSGYLCGLPIKSYKADGGTTLVEFYDSAEGDMSGRAMKFTPEEVDQLQRRSFYPSANLFCFCT</sequence>
<dbReference type="Proteomes" id="UP000002630">
    <property type="component" value="Unassembled WGS sequence"/>
</dbReference>
<dbReference type="EMBL" id="FN649760">
    <property type="protein sequence ID" value="CBJ34234.1"/>
    <property type="molecule type" value="Genomic_DNA"/>
</dbReference>
<protein>
    <submittedName>
        <fullName evidence="2">Uncharacterized protein</fullName>
    </submittedName>
</protein>
<feature type="transmembrane region" description="Helical" evidence="1">
    <location>
        <begin position="7"/>
        <end position="28"/>
    </location>
</feature>